<evidence type="ECO:0000256" key="1">
    <source>
        <dbReference type="SAM" id="MobiDB-lite"/>
    </source>
</evidence>
<accession>A0AAN6Z3W5</accession>
<evidence type="ECO:0000313" key="3">
    <source>
        <dbReference type="Proteomes" id="UP001302602"/>
    </source>
</evidence>
<comment type="caution">
    <text evidence="2">The sequence shown here is derived from an EMBL/GenBank/DDBJ whole genome shotgun (WGS) entry which is preliminary data.</text>
</comment>
<name>A0AAN6Z3W5_9PEZI</name>
<keyword evidence="3" id="KW-1185">Reference proteome</keyword>
<evidence type="ECO:0000313" key="2">
    <source>
        <dbReference type="EMBL" id="KAK4124655.1"/>
    </source>
</evidence>
<reference evidence="2" key="1">
    <citation type="journal article" date="2023" name="Mol. Phylogenet. Evol.">
        <title>Genome-scale phylogeny and comparative genomics of the fungal order Sordariales.</title>
        <authorList>
            <person name="Hensen N."/>
            <person name="Bonometti L."/>
            <person name="Westerberg I."/>
            <person name="Brannstrom I.O."/>
            <person name="Guillou S."/>
            <person name="Cros-Aarteil S."/>
            <person name="Calhoun S."/>
            <person name="Haridas S."/>
            <person name="Kuo A."/>
            <person name="Mondo S."/>
            <person name="Pangilinan J."/>
            <person name="Riley R."/>
            <person name="LaButti K."/>
            <person name="Andreopoulos B."/>
            <person name="Lipzen A."/>
            <person name="Chen C."/>
            <person name="Yan M."/>
            <person name="Daum C."/>
            <person name="Ng V."/>
            <person name="Clum A."/>
            <person name="Steindorff A."/>
            <person name="Ohm R.A."/>
            <person name="Martin F."/>
            <person name="Silar P."/>
            <person name="Natvig D.O."/>
            <person name="Lalanne C."/>
            <person name="Gautier V."/>
            <person name="Ament-Velasquez S.L."/>
            <person name="Kruys A."/>
            <person name="Hutchinson M.I."/>
            <person name="Powell A.J."/>
            <person name="Barry K."/>
            <person name="Miller A.N."/>
            <person name="Grigoriev I.V."/>
            <person name="Debuchy R."/>
            <person name="Gladieux P."/>
            <person name="Hiltunen Thoren M."/>
            <person name="Johannesson H."/>
        </authorList>
    </citation>
    <scope>NUCLEOTIDE SEQUENCE</scope>
    <source>
        <strain evidence="2">CBS 731.68</strain>
    </source>
</reference>
<organism evidence="2 3">
    <name type="scientific">Parathielavia appendiculata</name>
    <dbReference type="NCBI Taxonomy" id="2587402"/>
    <lineage>
        <taxon>Eukaryota</taxon>
        <taxon>Fungi</taxon>
        <taxon>Dikarya</taxon>
        <taxon>Ascomycota</taxon>
        <taxon>Pezizomycotina</taxon>
        <taxon>Sordariomycetes</taxon>
        <taxon>Sordariomycetidae</taxon>
        <taxon>Sordariales</taxon>
        <taxon>Chaetomiaceae</taxon>
        <taxon>Parathielavia</taxon>
    </lineage>
</organism>
<proteinExistence type="predicted"/>
<dbReference type="RefSeq" id="XP_062648426.1">
    <property type="nucleotide sequence ID" value="XM_062787190.1"/>
</dbReference>
<gene>
    <name evidence="2" type="ORF">N657DRAFT_400729</name>
</gene>
<protein>
    <submittedName>
        <fullName evidence="2">Uncharacterized protein</fullName>
    </submittedName>
</protein>
<dbReference type="AlphaFoldDB" id="A0AAN6Z3W5"/>
<feature type="region of interest" description="Disordered" evidence="1">
    <location>
        <begin position="57"/>
        <end position="93"/>
    </location>
</feature>
<dbReference type="Proteomes" id="UP001302602">
    <property type="component" value="Unassembled WGS sequence"/>
</dbReference>
<dbReference type="EMBL" id="MU853227">
    <property type="protein sequence ID" value="KAK4124655.1"/>
    <property type="molecule type" value="Genomic_DNA"/>
</dbReference>
<sequence length="178" mass="19527">MKSQNTVFVGFLVRVLTRPQTRREEMICSSCLSPQNPPFPRPPASAQFPRFSVAEQDGGSFRASNGPDPLSTSGRQVVSSTTISPSTPPSPRATTWAFSLPSNGLCTRIRQIVQTCTILTPSNGALDWTRRTACPSSSIDWLKTIHPQMRGNLGWLWAQNWGLFQKLELCITSSGTTS</sequence>
<reference evidence="2" key="2">
    <citation type="submission" date="2023-05" db="EMBL/GenBank/DDBJ databases">
        <authorList>
            <consortium name="Lawrence Berkeley National Laboratory"/>
            <person name="Steindorff A."/>
            <person name="Hensen N."/>
            <person name="Bonometti L."/>
            <person name="Westerberg I."/>
            <person name="Brannstrom I.O."/>
            <person name="Guillou S."/>
            <person name="Cros-Aarteil S."/>
            <person name="Calhoun S."/>
            <person name="Haridas S."/>
            <person name="Kuo A."/>
            <person name="Mondo S."/>
            <person name="Pangilinan J."/>
            <person name="Riley R."/>
            <person name="Labutti K."/>
            <person name="Andreopoulos B."/>
            <person name="Lipzen A."/>
            <person name="Chen C."/>
            <person name="Yanf M."/>
            <person name="Daum C."/>
            <person name="Ng V."/>
            <person name="Clum A."/>
            <person name="Ohm R."/>
            <person name="Martin F."/>
            <person name="Silar P."/>
            <person name="Natvig D."/>
            <person name="Lalanne C."/>
            <person name="Gautier V."/>
            <person name="Ament-Velasquez S.L."/>
            <person name="Kruys A."/>
            <person name="Hutchinson M.I."/>
            <person name="Powell A.J."/>
            <person name="Barry K."/>
            <person name="Miller A.N."/>
            <person name="Grigoriev I.V."/>
            <person name="Debuchy R."/>
            <person name="Gladieux P."/>
            <person name="Thoren M.H."/>
            <person name="Johannesson H."/>
        </authorList>
    </citation>
    <scope>NUCLEOTIDE SEQUENCE</scope>
    <source>
        <strain evidence="2">CBS 731.68</strain>
    </source>
</reference>
<dbReference type="GeneID" id="87823960"/>